<dbReference type="SUPFAM" id="SSF57567">
    <property type="entry name" value="Serine protease inhibitors"/>
    <property type="match status" value="3"/>
</dbReference>
<dbReference type="InterPro" id="IPR002919">
    <property type="entry name" value="TIL_dom"/>
</dbReference>
<sequence length="850" mass="96186">MCYKGKWTCEERKCPSTCTILGRNTIVTFDKLTYTLEPVACAYTLVQTKARNNILKVSLEFTSCMKPFLSIFNCSVSLRIDIQDITAKITQHGLYINGDYNPKLNYMGKIISIMKASSLFYVIDGPDFNIMYNPGEEIYMKFQSSFRKKVQGLCGNFDSNINNEFVGLNGLSLHKTKFTQEFLASSCFADQREDIEIEPCSVYVDNLVTAKQYCSYLQESPVFLQCRDTVAIKPYYDLCMRDICASEVFSSKGFCTAMQSYTKECADNKIIVDWRSNRTLNNLCEGMQCEEGCIFGCRCPNGTLLDNRRNCVAIDKCTCFNKFEQKHYKAGEVIHRRQLDCTCIRGKWKCVPTLEEVICPRNQIWITNATGCQETCSTLSKPEECMVFENEFEGCRCPKYLVLSPNGTCVPPEDCPCQYGDTWMIARSKLKIGCSDLHLTTAMLEHHLYSNKLNPGLILSTCWASGEPHHSTFDGIHYSFHGNCEYVMSESTDGTFSITTKNVKCGYPAVTCTKDIIVHIFGNTINFVQGNTPTINGQEISDRGFTSAGISIKKTDFFFSLFTSIGLTVQWDLGTRVYIHLTEKWMGKVQGLCGNFDQDSTNDFISRSNSFEHVASAFAHSWRLYDCPLIPQDKPEYTMHPCDFFPSRRHWAMESCAPIKYGGTFALCRNNLPDNVVEMYYDDCIYDACGELAESLARWTKCLRPYHFENTGSRPITEVKQSRAYADIERVPPGAALPFDAPGPYKNHILPTADPKVPLVTNRSHMFECACDCECLCTAIANFARRCSGSGIVVKWRNNNRCAVMCEEPKVYRECGPANPRTCKDLWIAHEENSTYCTEGCHCPLGQVED</sequence>
<reference evidence="4" key="1">
    <citation type="submission" date="2015-07" db="EMBL/GenBank/DDBJ databases">
        <title>MeaNS - Measles Nucleotide Surveillance Program.</title>
        <authorList>
            <person name="Tran T."/>
            <person name="Druce J."/>
        </authorList>
    </citation>
    <scope>NUCLEOTIDE SEQUENCE</scope>
    <source>
        <strain evidence="4">UCB-OBI-ISO-001</strain>
        <tissue evidence="4">Gonad</tissue>
    </source>
</reference>
<dbReference type="Gene3D" id="2.10.25.10">
    <property type="entry name" value="Laminin"/>
    <property type="match status" value="2"/>
</dbReference>
<accession>A0A0L8GY56</accession>
<dbReference type="SMART" id="SM00832">
    <property type="entry name" value="C8"/>
    <property type="match status" value="2"/>
</dbReference>
<feature type="non-terminal residue" evidence="4">
    <location>
        <position position="850"/>
    </location>
</feature>
<evidence type="ECO:0000313" key="4">
    <source>
        <dbReference type="EMBL" id="KOF81852.1"/>
    </source>
</evidence>
<dbReference type="InterPro" id="IPR014853">
    <property type="entry name" value="VWF/SSPO/ZAN-like_Cys-rich_dom"/>
</dbReference>
<protein>
    <recommendedName>
        <fullName evidence="3">VWFD domain-containing protein</fullName>
    </recommendedName>
</protein>
<dbReference type="InterPro" id="IPR050780">
    <property type="entry name" value="Mucin_vWF_Thrombospondin_sf"/>
</dbReference>
<keyword evidence="1" id="KW-1015">Disulfide bond</keyword>
<dbReference type="OrthoDB" id="6262482at2759"/>
<dbReference type="CDD" id="cd19941">
    <property type="entry name" value="TIL"/>
    <property type="match status" value="3"/>
</dbReference>
<gene>
    <name evidence="4" type="ORF">OCBIM_22026038mg</name>
</gene>
<dbReference type="InterPro" id="IPR001846">
    <property type="entry name" value="VWF_type-D"/>
</dbReference>
<evidence type="ECO:0000256" key="2">
    <source>
        <dbReference type="ARBA" id="ARBA00023180"/>
    </source>
</evidence>
<evidence type="ECO:0000256" key="1">
    <source>
        <dbReference type="ARBA" id="ARBA00023157"/>
    </source>
</evidence>
<dbReference type="Pfam" id="PF01826">
    <property type="entry name" value="TIL"/>
    <property type="match status" value="1"/>
</dbReference>
<evidence type="ECO:0000259" key="3">
    <source>
        <dbReference type="PROSITE" id="PS51233"/>
    </source>
</evidence>
<dbReference type="Pfam" id="PF00094">
    <property type="entry name" value="VWD"/>
    <property type="match status" value="2"/>
</dbReference>
<feature type="domain" description="VWFD" evidence="3">
    <location>
        <begin position="460"/>
        <end position="631"/>
    </location>
</feature>
<dbReference type="PANTHER" id="PTHR11339">
    <property type="entry name" value="EXTRACELLULAR MATRIX GLYCOPROTEIN RELATED"/>
    <property type="match status" value="1"/>
</dbReference>
<dbReference type="STRING" id="37653.A0A0L8GY56"/>
<feature type="domain" description="VWFD" evidence="3">
    <location>
        <begin position="16"/>
        <end position="201"/>
    </location>
</feature>
<dbReference type="InterPro" id="IPR036084">
    <property type="entry name" value="Ser_inhib-like_sf"/>
</dbReference>
<name>A0A0L8GY56_OCTBM</name>
<proteinExistence type="predicted"/>
<dbReference type="EMBL" id="KQ419962">
    <property type="protein sequence ID" value="KOF81852.1"/>
    <property type="molecule type" value="Genomic_DNA"/>
</dbReference>
<dbReference type="AlphaFoldDB" id="A0A0L8GY56"/>
<organism evidence="4">
    <name type="scientific">Octopus bimaculoides</name>
    <name type="common">California two-spotted octopus</name>
    <dbReference type="NCBI Taxonomy" id="37653"/>
    <lineage>
        <taxon>Eukaryota</taxon>
        <taxon>Metazoa</taxon>
        <taxon>Spiralia</taxon>
        <taxon>Lophotrochozoa</taxon>
        <taxon>Mollusca</taxon>
        <taxon>Cephalopoda</taxon>
        <taxon>Coleoidea</taxon>
        <taxon>Octopodiformes</taxon>
        <taxon>Octopoda</taxon>
        <taxon>Incirrata</taxon>
        <taxon>Octopodidae</taxon>
        <taxon>Octopus</taxon>
    </lineage>
</organism>
<dbReference type="PROSITE" id="PS51233">
    <property type="entry name" value="VWFD"/>
    <property type="match status" value="2"/>
</dbReference>
<keyword evidence="2" id="KW-0325">Glycoprotein</keyword>
<dbReference type="Pfam" id="PF08742">
    <property type="entry name" value="C8"/>
    <property type="match status" value="2"/>
</dbReference>
<dbReference type="SMART" id="SM00216">
    <property type="entry name" value="VWD"/>
    <property type="match status" value="2"/>
</dbReference>